<comment type="caution">
    <text evidence="1">The sequence shown here is derived from an EMBL/GenBank/DDBJ whole genome shotgun (WGS) entry which is preliminary data.</text>
</comment>
<protein>
    <recommendedName>
        <fullName evidence="3">Carboxypeptidase regulatory-like domain-containing protein</fullName>
    </recommendedName>
</protein>
<reference evidence="1 2" key="1">
    <citation type="journal article" date="2018" name="PLoS ONE">
        <title>The draft genome of Kipferlia bialata reveals reductive genome evolution in fornicate parasites.</title>
        <authorList>
            <person name="Tanifuji G."/>
            <person name="Takabayashi S."/>
            <person name="Kume K."/>
            <person name="Takagi M."/>
            <person name="Nakayama T."/>
            <person name="Kamikawa R."/>
            <person name="Inagaki Y."/>
            <person name="Hashimoto T."/>
        </authorList>
    </citation>
    <scope>NUCLEOTIDE SEQUENCE [LARGE SCALE GENOMIC DNA]</scope>
    <source>
        <strain evidence="1">NY0173</strain>
    </source>
</reference>
<dbReference type="SUPFAM" id="SSF49452">
    <property type="entry name" value="Starch-binding domain-like"/>
    <property type="match status" value="1"/>
</dbReference>
<name>A0A9K3GH37_9EUKA</name>
<accession>A0A9K3GH37</accession>
<dbReference type="InterPro" id="IPR013784">
    <property type="entry name" value="Carb-bd-like_fold"/>
</dbReference>
<feature type="non-terminal residue" evidence="1">
    <location>
        <position position="1"/>
    </location>
</feature>
<gene>
    <name evidence="1" type="ORF">KIPB_003482</name>
</gene>
<dbReference type="Proteomes" id="UP000265618">
    <property type="component" value="Unassembled WGS sequence"/>
</dbReference>
<evidence type="ECO:0000313" key="1">
    <source>
        <dbReference type="EMBL" id="GIQ82362.1"/>
    </source>
</evidence>
<evidence type="ECO:0000313" key="2">
    <source>
        <dbReference type="Proteomes" id="UP000265618"/>
    </source>
</evidence>
<dbReference type="GO" id="GO:0030246">
    <property type="term" value="F:carbohydrate binding"/>
    <property type="evidence" value="ECO:0007669"/>
    <property type="project" value="InterPro"/>
</dbReference>
<sequence>TYYGQIPDTSNCCYDVEFPAYSCYAKAHICHTGMYGDRYKMSLEFTQWNPYYTANVNHVTVVSPTSSIGHIYRYADNTPITDYNADGRLLAAVDKDAYTHGFVLNYSIPSTIHFTVKDLETPIIVIAPSSSTRARNVSWVHFTPGDKCGSSTGGGYPSDDDCGCTSGSNCGSNPCVEYPEVSAKVQFKCSCDTTSPYNYLDVPFDYTIKHTGADAGDCINRLHIGDKLCLTWDGVNGTDYPCYFPGSKCWTLGRGCNHLVADVECVSHCCCCDSVIVGTVTNELNNDEVVEGVIISLDGEKVAETDEYGHYTIHNAPSGSVEYDFTKPTNPACAPLTVTVDVDKCDVVMEDVSMQCRDQS</sequence>
<dbReference type="Gene3D" id="2.60.40.1120">
    <property type="entry name" value="Carboxypeptidase-like, regulatory domain"/>
    <property type="match status" value="1"/>
</dbReference>
<keyword evidence="2" id="KW-1185">Reference proteome</keyword>
<organism evidence="1 2">
    <name type="scientific">Kipferlia bialata</name>
    <dbReference type="NCBI Taxonomy" id="797122"/>
    <lineage>
        <taxon>Eukaryota</taxon>
        <taxon>Metamonada</taxon>
        <taxon>Carpediemonas-like organisms</taxon>
        <taxon>Kipferlia</taxon>
    </lineage>
</organism>
<dbReference type="AlphaFoldDB" id="A0A9K3GH37"/>
<dbReference type="EMBL" id="BDIP01000672">
    <property type="protein sequence ID" value="GIQ82362.1"/>
    <property type="molecule type" value="Genomic_DNA"/>
</dbReference>
<proteinExistence type="predicted"/>
<evidence type="ECO:0008006" key="3">
    <source>
        <dbReference type="Google" id="ProtNLM"/>
    </source>
</evidence>